<evidence type="ECO:0000313" key="1">
    <source>
        <dbReference type="EMBL" id="ABX00849.1"/>
    </source>
</evidence>
<name>A9A7X5_METM6</name>
<reference evidence="1" key="1">
    <citation type="submission" date="2007-10" db="EMBL/GenBank/DDBJ databases">
        <title>Complete sequence of Methanococcus maripaludis C6.</title>
        <authorList>
            <consortium name="US DOE Joint Genome Institute"/>
            <person name="Copeland A."/>
            <person name="Lucas S."/>
            <person name="Lapidus A."/>
            <person name="Barry K."/>
            <person name="Glavina del Rio T."/>
            <person name="Dalin E."/>
            <person name="Tice H."/>
            <person name="Pitluck S."/>
            <person name="Clum A."/>
            <person name="Schmutz J."/>
            <person name="Larimer F."/>
            <person name="Land M."/>
            <person name="Hauser L."/>
            <person name="Kyrpides N."/>
            <person name="Mikhailova N."/>
            <person name="Sieprawska-Lupa M."/>
            <person name="Whitman W.B."/>
            <person name="Richardson P."/>
        </authorList>
    </citation>
    <scope>NUCLEOTIDE SEQUENCE [LARGE SCALE GENOMIC DNA]</scope>
    <source>
        <strain evidence="1">C6</strain>
    </source>
</reference>
<gene>
    <name evidence="1" type="ordered locus">MmarC6_0023</name>
</gene>
<dbReference type="AlphaFoldDB" id="A9A7X5"/>
<protein>
    <submittedName>
        <fullName evidence="1">Uncharacterized protein</fullName>
    </submittedName>
</protein>
<dbReference type="STRING" id="444158.MmarC6_0023"/>
<sequence>MTGRYLYEHEKEEFSKIVDNIRNKEYLKDFYAGLSSLELDIDDLDRISKPELKIRILNSRWTDEEMGELRQYYSRILINSRLFGGYILKIHDPNNNFTREAILEILNSNLYNSALPNEAGFEVSNAENLRFIYKIPKNHCIFDDEGLCHSVLYPISLRYRIDLDKKHLILEDGSPWKYQSALAKLRTKFPGLELKAGFNSNTDDPDEYNMAINNKFKNYIDYLKVALKLNYIVDNGLHGQNNSQLINDIFGNLLTNIGNSPEVLTAVLRLINSETNSYSLSDLQNMRVAPDALTVRHLNVKNVYMDTEDIDPEMIPDDELYSFDGGQEVSFKEYLESTGIEELNAINIGGKEDIFENKLVALCVRAKGRIIGIDGTLNYNLENYTFTLKHGVGFIGDLQPDLYSLKFSVKNGIESGIRRGQINQMYDRLRALYDVVFLS</sequence>
<organism evidence="1">
    <name type="scientific">Methanococcus maripaludis (strain C6 / ATCC BAA-1332)</name>
    <dbReference type="NCBI Taxonomy" id="444158"/>
    <lineage>
        <taxon>Archaea</taxon>
        <taxon>Methanobacteriati</taxon>
        <taxon>Methanobacteriota</taxon>
        <taxon>Methanomada group</taxon>
        <taxon>Methanococci</taxon>
        <taxon>Methanococcales</taxon>
        <taxon>Methanococcaceae</taxon>
        <taxon>Methanococcus</taxon>
    </lineage>
</organism>
<proteinExistence type="predicted"/>
<dbReference type="KEGG" id="mmx:MmarC6_0023"/>
<dbReference type="EMBL" id="CP000867">
    <property type="protein sequence ID" value="ABX00849.1"/>
    <property type="molecule type" value="Genomic_DNA"/>
</dbReference>
<dbReference type="HOGENOM" id="CLU_623511_0_0_2"/>
<accession>A9A7X5</accession>